<dbReference type="RefSeq" id="WP_007342237.1">
    <property type="nucleotide sequence ID" value="NZ_GL878494.1"/>
</dbReference>
<evidence type="ECO:0000313" key="2">
    <source>
        <dbReference type="EMBL" id="EGF11033.1"/>
    </source>
</evidence>
<dbReference type="OrthoDB" id="8607362at2"/>
<evidence type="ECO:0008006" key="4">
    <source>
        <dbReference type="Google" id="ProtNLM"/>
    </source>
</evidence>
<accession>F2BBX3</accession>
<protein>
    <recommendedName>
        <fullName evidence="4">Secreted protein</fullName>
    </recommendedName>
</protein>
<organism evidence="2 3">
    <name type="scientific">Neisseria bacilliformis ATCC BAA-1200</name>
    <dbReference type="NCBI Taxonomy" id="888742"/>
    <lineage>
        <taxon>Bacteria</taxon>
        <taxon>Pseudomonadati</taxon>
        <taxon>Pseudomonadota</taxon>
        <taxon>Betaproteobacteria</taxon>
        <taxon>Neisseriales</taxon>
        <taxon>Neisseriaceae</taxon>
        <taxon>Neisseria</taxon>
    </lineage>
</organism>
<feature type="chain" id="PRO_5003279287" description="Secreted protein" evidence="1">
    <location>
        <begin position="22"/>
        <end position="128"/>
    </location>
</feature>
<dbReference type="EMBL" id="AFAY01000025">
    <property type="protein sequence ID" value="EGF11033.1"/>
    <property type="molecule type" value="Genomic_DNA"/>
</dbReference>
<feature type="signal peptide" evidence="1">
    <location>
        <begin position="1"/>
        <end position="21"/>
    </location>
</feature>
<dbReference type="HOGENOM" id="CLU_161894_0_0_4"/>
<dbReference type="Proteomes" id="UP000004105">
    <property type="component" value="Unassembled WGS sequence"/>
</dbReference>
<name>F2BBX3_9NEIS</name>
<gene>
    <name evidence="2" type="ORF">HMPREF9123_1228</name>
</gene>
<evidence type="ECO:0000256" key="1">
    <source>
        <dbReference type="SAM" id="SignalP"/>
    </source>
</evidence>
<keyword evidence="1" id="KW-0732">Signal</keyword>
<comment type="caution">
    <text evidence="2">The sequence shown here is derived from an EMBL/GenBank/DDBJ whole genome shotgun (WGS) entry which is preliminary data.</text>
</comment>
<reference evidence="2 3" key="1">
    <citation type="submission" date="2011-02" db="EMBL/GenBank/DDBJ databases">
        <authorList>
            <person name="Muzny D."/>
            <person name="Qin X."/>
            <person name="Deng J."/>
            <person name="Jiang H."/>
            <person name="Liu Y."/>
            <person name="Qu J."/>
            <person name="Song X.-Z."/>
            <person name="Zhang L."/>
            <person name="Thornton R."/>
            <person name="Coyle M."/>
            <person name="Francisco L."/>
            <person name="Jackson L."/>
            <person name="Javaid M."/>
            <person name="Korchina V."/>
            <person name="Kovar C."/>
            <person name="Mata R."/>
            <person name="Mathew T."/>
            <person name="Ngo R."/>
            <person name="Nguyen L."/>
            <person name="Nguyen N."/>
            <person name="Okwuonu G."/>
            <person name="Ongeri F."/>
            <person name="Pham C."/>
            <person name="Simmons D."/>
            <person name="Wilczek-Boney K."/>
            <person name="Hale W."/>
            <person name="Jakkamsetti A."/>
            <person name="Pham P."/>
            <person name="Ruth R."/>
            <person name="San Lucas F."/>
            <person name="Warren J."/>
            <person name="Zhang J."/>
            <person name="Zhao Z."/>
            <person name="Zhou C."/>
            <person name="Zhu D."/>
            <person name="Lee S."/>
            <person name="Bess C."/>
            <person name="Blankenburg K."/>
            <person name="Forbes L."/>
            <person name="Fu Q."/>
            <person name="Gubbala S."/>
            <person name="Hirani K."/>
            <person name="Jayaseelan J.C."/>
            <person name="Lara F."/>
            <person name="Munidasa M."/>
            <person name="Palculict T."/>
            <person name="Patil S."/>
            <person name="Pu L.-L."/>
            <person name="Saada N."/>
            <person name="Tang L."/>
            <person name="Weissenberger G."/>
            <person name="Zhu Y."/>
            <person name="Hemphill L."/>
            <person name="Shang Y."/>
            <person name="Youmans B."/>
            <person name="Ayvaz T."/>
            <person name="Ross M."/>
            <person name="Santibanez J."/>
            <person name="Aqrawi P."/>
            <person name="Gross S."/>
            <person name="Joshi V."/>
            <person name="Fowler G."/>
            <person name="Nazareth L."/>
            <person name="Reid J."/>
            <person name="Worley K."/>
            <person name="Petrosino J."/>
            <person name="Highlander S."/>
            <person name="Gibbs R."/>
        </authorList>
    </citation>
    <scope>NUCLEOTIDE SEQUENCE [LARGE SCALE GENOMIC DNA]</scope>
    <source>
        <strain evidence="2 3">ATCC BAA-1200</strain>
    </source>
</reference>
<proteinExistence type="predicted"/>
<sequence>MKTPLLPLLTLAALLPAAASAAANELARCEQIFRDNMDIMVFTMPCPADEAARAVPQDKLAAHLREVSRCEALVAGKYAAQKEAVQERLNAYVAPHAEAARRAGNSPQQTAAYCAKQNAAARQKLRQY</sequence>
<evidence type="ECO:0000313" key="3">
    <source>
        <dbReference type="Proteomes" id="UP000004105"/>
    </source>
</evidence>
<dbReference type="STRING" id="267212.GCA_001063965_02105"/>
<keyword evidence="3" id="KW-1185">Reference proteome</keyword>
<dbReference type="AlphaFoldDB" id="F2BBX3"/>